<dbReference type="EMBL" id="CP010802">
    <property type="protein sequence ID" value="ALC18027.1"/>
    <property type="molecule type" value="Genomic_DNA"/>
</dbReference>
<dbReference type="GO" id="GO:0042597">
    <property type="term" value="C:periplasmic space"/>
    <property type="evidence" value="ECO:0007669"/>
    <property type="project" value="UniProtKB-SubCell"/>
</dbReference>
<keyword evidence="6" id="KW-1185">Reference proteome</keyword>
<dbReference type="AlphaFoldDB" id="A0A0M4D3I5"/>
<evidence type="ECO:0000313" key="6">
    <source>
        <dbReference type="Proteomes" id="UP000057158"/>
    </source>
</evidence>
<dbReference type="InterPro" id="IPR051349">
    <property type="entry name" value="Hydrogenase_assoc-protein"/>
</dbReference>
<dbReference type="Proteomes" id="UP000057158">
    <property type="component" value="Chromosome"/>
</dbReference>
<dbReference type="Gene3D" id="3.40.50.700">
    <property type="entry name" value="NADH:ubiquinone oxidoreductase-like, 20kDa subunit"/>
    <property type="match status" value="1"/>
</dbReference>
<dbReference type="PATRIC" id="fig|1603606.3.peg.3557"/>
<evidence type="ECO:0000256" key="3">
    <source>
        <dbReference type="ARBA" id="ARBA00023002"/>
    </source>
</evidence>
<comment type="subcellular location">
    <subcellularLocation>
        <location evidence="1">Periplasm</location>
    </subcellularLocation>
</comment>
<dbReference type="InterPro" id="IPR006137">
    <property type="entry name" value="NADH_UbQ_OxRdtase-like_20kDa"/>
</dbReference>
<sequence>MKPRIGFFDFTGCEGCQLTVLNLEESFLELLELVEIVEFREVMSSEEGDLDIAFVEGSIATPEEASRLQAIRARTKTLVALGACADTAGVNALTYLHDPQQLRRDLYGDDPARLQGGHPLPLSAHVTVDWRVPGCPIDGREFLSVLQALLVGRPPELPSFSLCVECKLAELPCTFEEGRICLGPVTRAGCNALCIAAGDRCRGCRGVIDNPRQTPYYRILEEHGLDAEEILGEFRTFNLPGKGGRHED</sequence>
<evidence type="ECO:0000259" key="4">
    <source>
        <dbReference type="Pfam" id="PF01058"/>
    </source>
</evidence>
<name>A0A0M4D3I5_9BACT</name>
<dbReference type="GO" id="GO:0016491">
    <property type="term" value="F:oxidoreductase activity"/>
    <property type="evidence" value="ECO:0007669"/>
    <property type="project" value="UniProtKB-KW"/>
</dbReference>
<evidence type="ECO:0000313" key="5">
    <source>
        <dbReference type="EMBL" id="ALC18027.1"/>
    </source>
</evidence>
<dbReference type="KEGG" id="des:DSOUD_3307"/>
<proteinExistence type="predicted"/>
<dbReference type="PANTHER" id="PTHR42845">
    <property type="entry name" value="COENZYME F420-REDUCING HYDROGENASE, GAMMA SUBUNIT"/>
    <property type="match status" value="1"/>
</dbReference>
<evidence type="ECO:0000256" key="1">
    <source>
        <dbReference type="ARBA" id="ARBA00004418"/>
    </source>
</evidence>
<protein>
    <submittedName>
        <fullName evidence="5">Cytoplasmic [NiFe]-hydrogenase, small subunit</fullName>
    </submittedName>
</protein>
<dbReference type="InterPro" id="IPR037024">
    <property type="entry name" value="NiFe_Hase_small_N_sf"/>
</dbReference>
<dbReference type="SUPFAM" id="SSF56770">
    <property type="entry name" value="HydA/Nqo6-like"/>
    <property type="match status" value="1"/>
</dbReference>
<dbReference type="OrthoDB" id="9787729at2"/>
<gene>
    <name evidence="5" type="ORF">DSOUD_3307</name>
</gene>
<reference evidence="5 6" key="1">
    <citation type="submission" date="2015-07" db="EMBL/GenBank/DDBJ databases">
        <title>Isolation and Genomic Characterization of a Novel Halophilic Metal-Reducing Deltaproteobacterium from the Deep Subsurface.</title>
        <authorList>
            <person name="Badalamenti J.P."/>
            <person name="Summers Z.M."/>
            <person name="Gralnick J.A."/>
            <person name="Bond D.R."/>
        </authorList>
    </citation>
    <scope>NUCLEOTIDE SEQUENCE [LARGE SCALE GENOMIC DNA]</scope>
    <source>
        <strain evidence="5 6">WTL</strain>
    </source>
</reference>
<keyword evidence="2" id="KW-0574">Periplasm</keyword>
<dbReference type="GO" id="GO:0051536">
    <property type="term" value="F:iron-sulfur cluster binding"/>
    <property type="evidence" value="ECO:0007669"/>
    <property type="project" value="InterPro"/>
</dbReference>
<keyword evidence="3" id="KW-0560">Oxidoreductase</keyword>
<dbReference type="Pfam" id="PF01058">
    <property type="entry name" value="Oxidored_q6"/>
    <property type="match status" value="1"/>
</dbReference>
<dbReference type="RefSeq" id="WP_053551988.1">
    <property type="nucleotide sequence ID" value="NZ_CP010802.1"/>
</dbReference>
<evidence type="ECO:0000256" key="2">
    <source>
        <dbReference type="ARBA" id="ARBA00022764"/>
    </source>
</evidence>
<dbReference type="STRING" id="1603606.DSOUD_3307"/>
<dbReference type="PANTHER" id="PTHR42845:SF2">
    <property type="entry name" value="F420-NON-REDUCING HYDROGENASE VHU SUBUNIT G"/>
    <property type="match status" value="1"/>
</dbReference>
<accession>A0A0M4D3I5</accession>
<organism evidence="5 6">
    <name type="scientific">Desulfuromonas soudanensis</name>
    <dbReference type="NCBI Taxonomy" id="1603606"/>
    <lineage>
        <taxon>Bacteria</taxon>
        <taxon>Pseudomonadati</taxon>
        <taxon>Thermodesulfobacteriota</taxon>
        <taxon>Desulfuromonadia</taxon>
        <taxon>Desulfuromonadales</taxon>
        <taxon>Desulfuromonadaceae</taxon>
        <taxon>Desulfuromonas</taxon>
    </lineage>
</organism>
<feature type="domain" description="NADH:ubiquinone oxidoreductase-like 20kDa subunit" evidence="4">
    <location>
        <begin position="13"/>
        <end position="149"/>
    </location>
</feature>